<feature type="transmembrane region" description="Helical" evidence="13">
    <location>
        <begin position="54"/>
        <end position="73"/>
    </location>
</feature>
<evidence type="ECO:0000256" key="11">
    <source>
        <dbReference type="ARBA" id="ARBA00023136"/>
    </source>
</evidence>
<dbReference type="PIRSF" id="PIRSF000178">
    <property type="entry name" value="SDH_cyt_b560"/>
    <property type="match status" value="1"/>
</dbReference>
<evidence type="ECO:0000256" key="2">
    <source>
        <dbReference type="ARBA" id="ARBA00004050"/>
    </source>
</evidence>
<comment type="similarity">
    <text evidence="4">Belongs to the cytochrome b560 family.</text>
</comment>
<dbReference type="InterPro" id="IPR014314">
    <property type="entry name" value="Succ_DH_cytb556"/>
</dbReference>
<evidence type="ECO:0000256" key="7">
    <source>
        <dbReference type="ARBA" id="ARBA00022692"/>
    </source>
</evidence>
<sequence>MAKASNRPMSPHLQIWRWGPGMLLSILHRVTGSGLATFGLGLLLWWLGALASGADAYAVFQSWVWADLSSLVWSGADIIRSLIRVVLKVVVIGLTWSLFQHLLSGLRHFVLDIGAGYELDTNNRTSAILPVLALLLTAGFWALIILR</sequence>
<feature type="transmembrane region" description="Helical" evidence="13">
    <location>
        <begin position="21"/>
        <end position="48"/>
    </location>
</feature>
<organism evidence="14 15">
    <name type="scientific">Novosphingobium aquae</name>
    <dbReference type="NCBI Taxonomy" id="3133435"/>
    <lineage>
        <taxon>Bacteria</taxon>
        <taxon>Pseudomonadati</taxon>
        <taxon>Pseudomonadota</taxon>
        <taxon>Alphaproteobacteria</taxon>
        <taxon>Sphingomonadales</taxon>
        <taxon>Sphingomonadaceae</taxon>
        <taxon>Novosphingobium</taxon>
    </lineage>
</organism>
<dbReference type="SUPFAM" id="SSF81343">
    <property type="entry name" value="Fumarate reductase respiratory complex transmembrane subunits"/>
    <property type="match status" value="1"/>
</dbReference>
<evidence type="ECO:0000256" key="8">
    <source>
        <dbReference type="ARBA" id="ARBA00022723"/>
    </source>
</evidence>
<dbReference type="Gene3D" id="1.20.1300.10">
    <property type="entry name" value="Fumarate reductase/succinate dehydrogenase, transmembrane subunit"/>
    <property type="match status" value="1"/>
</dbReference>
<comment type="subcellular location">
    <subcellularLocation>
        <location evidence="3">Membrane</location>
        <topology evidence="3">Multi-pass membrane protein</topology>
    </subcellularLocation>
</comment>
<evidence type="ECO:0000313" key="15">
    <source>
        <dbReference type="Proteomes" id="UP001379235"/>
    </source>
</evidence>
<dbReference type="Pfam" id="PF01127">
    <property type="entry name" value="Sdh_cyt"/>
    <property type="match status" value="1"/>
</dbReference>
<evidence type="ECO:0000256" key="5">
    <source>
        <dbReference type="ARBA" id="ARBA00020076"/>
    </source>
</evidence>
<comment type="function">
    <text evidence="2">Membrane-anchoring subunit of succinate dehydrogenase (SDH).</text>
</comment>
<evidence type="ECO:0000256" key="12">
    <source>
        <dbReference type="ARBA" id="ARBA00025912"/>
    </source>
</evidence>
<dbReference type="Proteomes" id="UP001379235">
    <property type="component" value="Unassembled WGS sequence"/>
</dbReference>
<name>A0ABU8S4P7_9SPHN</name>
<proteinExistence type="inferred from homology"/>
<evidence type="ECO:0000313" key="14">
    <source>
        <dbReference type="EMBL" id="MEJ6008468.1"/>
    </source>
</evidence>
<keyword evidence="9 13" id="KW-1133">Transmembrane helix</keyword>
<keyword evidence="10" id="KW-0408">Iron</keyword>
<feature type="transmembrane region" description="Helical" evidence="13">
    <location>
        <begin position="127"/>
        <end position="146"/>
    </location>
</feature>
<evidence type="ECO:0000256" key="4">
    <source>
        <dbReference type="ARBA" id="ARBA00007244"/>
    </source>
</evidence>
<evidence type="ECO:0000256" key="13">
    <source>
        <dbReference type="SAM" id="Phobius"/>
    </source>
</evidence>
<keyword evidence="7 13" id="KW-0812">Transmembrane</keyword>
<comment type="subunit">
    <text evidence="12">Part of an enzyme complex containing four subunits: a flavoprotein, an iron-sulfur protein, plus two membrane-anchoring proteins, SdhC and SdhD. The complex can form homotrimers.</text>
</comment>
<dbReference type="InterPro" id="IPR000701">
    <property type="entry name" value="SuccDH_FuR_B_TM-su"/>
</dbReference>
<keyword evidence="6" id="KW-0349">Heme</keyword>
<keyword evidence="8" id="KW-0479">Metal-binding</keyword>
<feature type="transmembrane region" description="Helical" evidence="13">
    <location>
        <begin position="85"/>
        <end position="103"/>
    </location>
</feature>
<keyword evidence="15" id="KW-1185">Reference proteome</keyword>
<dbReference type="PANTHER" id="PTHR10978:SF5">
    <property type="entry name" value="SUCCINATE DEHYDROGENASE CYTOCHROME B560 SUBUNIT, MITOCHONDRIAL"/>
    <property type="match status" value="1"/>
</dbReference>
<dbReference type="InterPro" id="IPR018495">
    <property type="entry name" value="Succ_DH_cyt_bsu_CS"/>
</dbReference>
<dbReference type="NCBIfam" id="TIGR02970">
    <property type="entry name" value="succ_dehyd_cytB"/>
    <property type="match status" value="1"/>
</dbReference>
<dbReference type="InterPro" id="IPR034804">
    <property type="entry name" value="SQR/QFR_C/D"/>
</dbReference>
<accession>A0ABU8S4P7</accession>
<evidence type="ECO:0000256" key="1">
    <source>
        <dbReference type="ARBA" id="ARBA00001971"/>
    </source>
</evidence>
<evidence type="ECO:0000256" key="10">
    <source>
        <dbReference type="ARBA" id="ARBA00023004"/>
    </source>
</evidence>
<comment type="caution">
    <text evidence="14">The sequence shown here is derived from an EMBL/GenBank/DDBJ whole genome shotgun (WGS) entry which is preliminary data.</text>
</comment>
<keyword evidence="11 13" id="KW-0472">Membrane</keyword>
<dbReference type="CDD" id="cd03499">
    <property type="entry name" value="SQR_TypeC_SdhC"/>
    <property type="match status" value="1"/>
</dbReference>
<evidence type="ECO:0000256" key="9">
    <source>
        <dbReference type="ARBA" id="ARBA00022989"/>
    </source>
</evidence>
<evidence type="ECO:0000256" key="3">
    <source>
        <dbReference type="ARBA" id="ARBA00004141"/>
    </source>
</evidence>
<dbReference type="PANTHER" id="PTHR10978">
    <property type="entry name" value="SUCCINATE DEHYDROGENASE CYTOCHROME B560 SUBUNIT"/>
    <property type="match status" value="1"/>
</dbReference>
<dbReference type="PROSITE" id="PS01000">
    <property type="entry name" value="SDH_CYT_1"/>
    <property type="match status" value="1"/>
</dbReference>
<gene>
    <name evidence="14" type="primary">sdhC</name>
    <name evidence="14" type="ORF">WG900_00895</name>
</gene>
<dbReference type="RefSeq" id="WP_339964020.1">
    <property type="nucleotide sequence ID" value="NZ_JBBHJY010000001.1"/>
</dbReference>
<reference evidence="14 15" key="1">
    <citation type="submission" date="2024-03" db="EMBL/GenBank/DDBJ databases">
        <authorList>
            <person name="Jo J.-H."/>
        </authorList>
    </citation>
    <scope>NUCLEOTIDE SEQUENCE [LARGE SCALE GENOMIC DNA]</scope>
    <source>
        <strain evidence="14 15">AS3R-12</strain>
    </source>
</reference>
<protein>
    <recommendedName>
        <fullName evidence="5">Succinate dehydrogenase cytochrome b556 subunit</fullName>
    </recommendedName>
</protein>
<dbReference type="EMBL" id="JBBHJY010000001">
    <property type="protein sequence ID" value="MEJ6008468.1"/>
    <property type="molecule type" value="Genomic_DNA"/>
</dbReference>
<comment type="cofactor">
    <cofactor evidence="1">
        <name>heme</name>
        <dbReference type="ChEBI" id="CHEBI:30413"/>
    </cofactor>
</comment>
<evidence type="ECO:0000256" key="6">
    <source>
        <dbReference type="ARBA" id="ARBA00022617"/>
    </source>
</evidence>